<accession>A0AAW1V5V4</accession>
<dbReference type="InterPro" id="IPR008906">
    <property type="entry name" value="HATC_C_dom"/>
</dbReference>
<evidence type="ECO:0000313" key="3">
    <source>
        <dbReference type="Proteomes" id="UP001431783"/>
    </source>
</evidence>
<dbReference type="GO" id="GO:0046983">
    <property type="term" value="F:protein dimerization activity"/>
    <property type="evidence" value="ECO:0007669"/>
    <property type="project" value="InterPro"/>
</dbReference>
<keyword evidence="3" id="KW-1185">Reference proteome</keyword>
<evidence type="ECO:0000259" key="1">
    <source>
        <dbReference type="Pfam" id="PF05699"/>
    </source>
</evidence>
<protein>
    <recommendedName>
        <fullName evidence="1">HAT C-terminal dimerisation domain-containing protein</fullName>
    </recommendedName>
</protein>
<organism evidence="2 3">
    <name type="scientific">Henosepilachna vigintioctopunctata</name>
    <dbReference type="NCBI Taxonomy" id="420089"/>
    <lineage>
        <taxon>Eukaryota</taxon>
        <taxon>Metazoa</taxon>
        <taxon>Ecdysozoa</taxon>
        <taxon>Arthropoda</taxon>
        <taxon>Hexapoda</taxon>
        <taxon>Insecta</taxon>
        <taxon>Pterygota</taxon>
        <taxon>Neoptera</taxon>
        <taxon>Endopterygota</taxon>
        <taxon>Coleoptera</taxon>
        <taxon>Polyphaga</taxon>
        <taxon>Cucujiformia</taxon>
        <taxon>Coccinelloidea</taxon>
        <taxon>Coccinellidae</taxon>
        <taxon>Epilachninae</taxon>
        <taxon>Epilachnini</taxon>
        <taxon>Henosepilachna</taxon>
    </lineage>
</organism>
<name>A0AAW1V5V4_9CUCU</name>
<dbReference type="InterPro" id="IPR012337">
    <property type="entry name" value="RNaseH-like_sf"/>
</dbReference>
<dbReference type="Pfam" id="PF05699">
    <property type="entry name" value="Dimer_Tnp_hAT"/>
    <property type="match status" value="1"/>
</dbReference>
<reference evidence="2 3" key="1">
    <citation type="submission" date="2023-03" db="EMBL/GenBank/DDBJ databases">
        <title>Genome insight into feeding habits of ladybird beetles.</title>
        <authorList>
            <person name="Li H.-S."/>
            <person name="Huang Y.-H."/>
            <person name="Pang H."/>
        </authorList>
    </citation>
    <scope>NUCLEOTIDE SEQUENCE [LARGE SCALE GENOMIC DNA]</scope>
    <source>
        <strain evidence="2">SYSU_2023b</strain>
        <tissue evidence="2">Whole body</tissue>
    </source>
</reference>
<dbReference type="PANTHER" id="PTHR37162:SF1">
    <property type="entry name" value="BED-TYPE DOMAIN-CONTAINING PROTEIN"/>
    <property type="match status" value="1"/>
</dbReference>
<evidence type="ECO:0000313" key="2">
    <source>
        <dbReference type="EMBL" id="KAK9891071.1"/>
    </source>
</evidence>
<dbReference type="AlphaFoldDB" id="A0AAW1V5V4"/>
<sequence>MSRIPRFPSFCSHKSVPHQNMNDETPLLPQSLRRSVSSSVCVCTAARESLFDEVSYLANYVNNDVLKRWEENKSSTEQRWKEVFRHFKDSGIPFQNCLAIVQYLLCLPGTNAPTERVFSLMNSLWTSEKSSLKVETLRAMLIIKFNMGSCENFLDILIQNPDLSKKCTHVKNMILKINVNSVVVLFVSNLSTPLTIPTNPKSYCG</sequence>
<gene>
    <name evidence="2" type="ORF">WA026_013396</name>
</gene>
<dbReference type="EMBL" id="JARQZJ010000127">
    <property type="protein sequence ID" value="KAK9891071.1"/>
    <property type="molecule type" value="Genomic_DNA"/>
</dbReference>
<comment type="caution">
    <text evidence="2">The sequence shown here is derived from an EMBL/GenBank/DDBJ whole genome shotgun (WGS) entry which is preliminary data.</text>
</comment>
<proteinExistence type="predicted"/>
<dbReference type="PANTHER" id="PTHR37162">
    <property type="entry name" value="HAT FAMILY DIMERISATION DOMAINCONTAINING PROTEIN-RELATED"/>
    <property type="match status" value="1"/>
</dbReference>
<dbReference type="Proteomes" id="UP001431783">
    <property type="component" value="Unassembled WGS sequence"/>
</dbReference>
<feature type="domain" description="HAT C-terminal dimerisation" evidence="1">
    <location>
        <begin position="87"/>
        <end position="147"/>
    </location>
</feature>
<dbReference type="SUPFAM" id="SSF53098">
    <property type="entry name" value="Ribonuclease H-like"/>
    <property type="match status" value="1"/>
</dbReference>